<accession>A0AAI9X9U9</accession>
<dbReference type="Proteomes" id="UP001227192">
    <property type="component" value="Unassembled WGS sequence"/>
</dbReference>
<dbReference type="AlphaFoldDB" id="A0AAI9X9U9"/>
<sequence>MSTSIYLLHTSSYFSKSKVGLFLSELKNLSQVLDIRKTGPFTSSAMAPNDSVFSLVTADPGLPRPNPTESYWQHIPHALADVRSSKLPTDRDFAIIGSGITGLSVARSLLKRHPTATVTVLEARALCSGATGRNGGQMAANAGEQYMNLVETHGVETAGKIVDFTFRNLDKMQELIEEYDAVELSEMQRLRKLRVFLTQGKFDDFKKSIARLEVDHPSKKGLYTILDADAVLTEYGIHGAFGGALLPAGTVWPYRLVTKVFEALLEKYPGRLTIETHTPVESVEHISTLASSVTNIYPYTLRTSRGLLRAQSVVHCANGYSGHLLPHLRGLVHPFKGTMTVQDPQNALPNQGTAVSWGFHYPPFYDPETQRLGYGLYYLGQSAKTGYFYFGGENTRLEESVSADDSYVADHSVEHLEIVLPRFFGKNDRSDWRLISSWSGIMGYSSDGLPMVGRLSPKLTGREGDGEWIAAAFNGYGMANSLMSGDALALMILGKDAKNIQEQKVGLAGNRTPDHSHAKGVLYH</sequence>
<dbReference type="GO" id="GO:0005737">
    <property type="term" value="C:cytoplasm"/>
    <property type="evidence" value="ECO:0007669"/>
    <property type="project" value="TreeGrafter"/>
</dbReference>
<organism evidence="2 3">
    <name type="scientific">Penicillium thymicola</name>
    <dbReference type="NCBI Taxonomy" id="293382"/>
    <lineage>
        <taxon>Eukaryota</taxon>
        <taxon>Fungi</taxon>
        <taxon>Dikarya</taxon>
        <taxon>Ascomycota</taxon>
        <taxon>Pezizomycotina</taxon>
        <taxon>Eurotiomycetes</taxon>
        <taxon>Eurotiomycetidae</taxon>
        <taxon>Eurotiales</taxon>
        <taxon>Aspergillaceae</taxon>
        <taxon>Penicillium</taxon>
    </lineage>
</organism>
<reference evidence="2" key="1">
    <citation type="submission" date="2015-06" db="EMBL/GenBank/DDBJ databases">
        <authorList>
            <person name="Nguyen H."/>
        </authorList>
    </citation>
    <scope>NUCLEOTIDE SEQUENCE</scope>
    <source>
        <strain evidence="2">DAOM 180753</strain>
    </source>
</reference>
<dbReference type="Gene3D" id="3.50.50.60">
    <property type="entry name" value="FAD/NAD(P)-binding domain"/>
    <property type="match status" value="1"/>
</dbReference>
<dbReference type="Pfam" id="PF01266">
    <property type="entry name" value="DAO"/>
    <property type="match status" value="1"/>
</dbReference>
<dbReference type="Gene3D" id="3.30.9.10">
    <property type="entry name" value="D-Amino Acid Oxidase, subunit A, domain 2"/>
    <property type="match status" value="1"/>
</dbReference>
<dbReference type="PANTHER" id="PTHR13847:SF213">
    <property type="entry name" value="DEPENDENT OXIDOREDUCTASE, PUTATIVE-RELATED"/>
    <property type="match status" value="1"/>
</dbReference>
<gene>
    <name evidence="2" type="ORF">VN97_g3861</name>
</gene>
<dbReference type="PANTHER" id="PTHR13847">
    <property type="entry name" value="SARCOSINE DEHYDROGENASE-RELATED"/>
    <property type="match status" value="1"/>
</dbReference>
<dbReference type="InterPro" id="IPR036188">
    <property type="entry name" value="FAD/NAD-bd_sf"/>
</dbReference>
<dbReference type="InterPro" id="IPR006076">
    <property type="entry name" value="FAD-dep_OxRdtase"/>
</dbReference>
<proteinExistence type="predicted"/>
<keyword evidence="3" id="KW-1185">Reference proteome</keyword>
<evidence type="ECO:0000259" key="1">
    <source>
        <dbReference type="Pfam" id="PF01266"/>
    </source>
</evidence>
<name>A0AAI9X9U9_PENTH</name>
<evidence type="ECO:0000313" key="3">
    <source>
        <dbReference type="Proteomes" id="UP001227192"/>
    </source>
</evidence>
<dbReference type="EMBL" id="LACB01000085">
    <property type="protein sequence ID" value="KAJ9489401.1"/>
    <property type="molecule type" value="Genomic_DNA"/>
</dbReference>
<comment type="caution">
    <text evidence="2">The sequence shown here is derived from an EMBL/GenBank/DDBJ whole genome shotgun (WGS) entry which is preliminary data.</text>
</comment>
<dbReference type="SUPFAM" id="SSF51905">
    <property type="entry name" value="FAD/NAD(P)-binding domain"/>
    <property type="match status" value="1"/>
</dbReference>
<reference evidence="2" key="2">
    <citation type="journal article" date="2016" name="Fungal Biol.">
        <title>Ochratoxin A production by Penicillium thymicola.</title>
        <authorList>
            <person name="Nguyen H.D.T."/>
            <person name="McMullin D.R."/>
            <person name="Ponomareva E."/>
            <person name="Riley R."/>
            <person name="Pomraning K.R."/>
            <person name="Baker S.E."/>
            <person name="Seifert K.A."/>
        </authorList>
    </citation>
    <scope>NUCLEOTIDE SEQUENCE</scope>
    <source>
        <strain evidence="2">DAOM 180753</strain>
    </source>
</reference>
<feature type="domain" description="FAD dependent oxidoreductase" evidence="1">
    <location>
        <begin position="92"/>
        <end position="489"/>
    </location>
</feature>
<evidence type="ECO:0000313" key="2">
    <source>
        <dbReference type="EMBL" id="KAJ9489401.1"/>
    </source>
</evidence>
<protein>
    <recommendedName>
        <fullName evidence="1">FAD dependent oxidoreductase domain-containing protein</fullName>
    </recommendedName>
</protein>